<proteinExistence type="predicted"/>
<evidence type="ECO:0000256" key="4">
    <source>
        <dbReference type="SAM" id="SignalP"/>
    </source>
</evidence>
<accession>A0ABY5MCI0</accession>
<sequence>MSSRLSSRTAPAVALASLGLLLGGLAAPAGAATGTGKLSGTVTLDGGGIGFAKVQLYRNVIKGQESTKPVRVKTDNTDGRGRYSFTGIPVKSSYNYTLLVTDRTGRTVKTFRHVDPVAGKKVTKNVRMKVAALLTGTVVRADGGSPADLTVGVDIDTIDRGDAGPDFDMFFPEQRAAVKADGSFTLSGLPSGPAGTYPNVKVSGGPYAEQCYDFVAVRLADCAPQDPASLQRQQITLAKGEARTLPNVTVTKLTPPVSRLTGTVTDTSGTPLKGMQVTVRALPSGEAEAGEPVLTRSSGGFTFPKVPAGTYVVRVDDPDGVWAKQYLGGGLNQWASQRVVVADGRPVRNVDVQLKSTATVKVGRKAGKGSAKVAVLITRTLTGSKPGGRVVLSHEGRTKEATVVDGRATLTLKGLPKGTQKLRLTYSGTSSTAGFTKTVTVKVQ</sequence>
<organism evidence="5 6">
    <name type="scientific">Aeromicrobium wangtongii</name>
    <dbReference type="NCBI Taxonomy" id="2969247"/>
    <lineage>
        <taxon>Bacteria</taxon>
        <taxon>Bacillati</taxon>
        <taxon>Actinomycetota</taxon>
        <taxon>Actinomycetes</taxon>
        <taxon>Propionibacteriales</taxon>
        <taxon>Nocardioidaceae</taxon>
        <taxon>Aeromicrobium</taxon>
    </lineage>
</organism>
<comment type="catalytic activity">
    <reaction evidence="1">
        <text>Endohydrolysis of (1-&gt;4)-alpha-D-glucosidic linkages in polysaccharides containing three or more (1-&gt;4)-alpha-linked D-glucose units.</text>
        <dbReference type="EC" id="3.2.1.1"/>
    </reaction>
</comment>
<evidence type="ECO:0000313" key="5">
    <source>
        <dbReference type="EMBL" id="UUP14904.1"/>
    </source>
</evidence>
<keyword evidence="6" id="KW-1185">Reference proteome</keyword>
<dbReference type="RefSeq" id="WP_232398857.1">
    <property type="nucleotide sequence ID" value="NZ_CP102173.1"/>
</dbReference>
<dbReference type="InterPro" id="IPR013784">
    <property type="entry name" value="Carb-bd-like_fold"/>
</dbReference>
<dbReference type="Pfam" id="PF13620">
    <property type="entry name" value="CarboxypepD_reg"/>
    <property type="match status" value="1"/>
</dbReference>
<dbReference type="EMBL" id="CP102173">
    <property type="protein sequence ID" value="UUP14904.1"/>
    <property type="molecule type" value="Genomic_DNA"/>
</dbReference>
<gene>
    <name evidence="5" type="ORF">NQV15_06225</name>
</gene>
<dbReference type="Proteomes" id="UP001316184">
    <property type="component" value="Chromosome"/>
</dbReference>
<name>A0ABY5MCI0_9ACTN</name>
<reference evidence="5 6" key="1">
    <citation type="submission" date="2022-08" db="EMBL/GenBank/DDBJ databases">
        <title>novel species in genus Aeromicrobium.</title>
        <authorList>
            <person name="Ye L."/>
        </authorList>
    </citation>
    <scope>NUCLEOTIDE SEQUENCE [LARGE SCALE GENOMIC DNA]</scope>
    <source>
        <strain evidence="6">zg-Y1379</strain>
    </source>
</reference>
<evidence type="ECO:0000256" key="3">
    <source>
        <dbReference type="ARBA" id="ARBA00030238"/>
    </source>
</evidence>
<evidence type="ECO:0000256" key="2">
    <source>
        <dbReference type="ARBA" id="ARBA00012595"/>
    </source>
</evidence>
<keyword evidence="4" id="KW-0732">Signal</keyword>
<feature type="signal peptide" evidence="4">
    <location>
        <begin position="1"/>
        <end position="31"/>
    </location>
</feature>
<dbReference type="InterPro" id="IPR013783">
    <property type="entry name" value="Ig-like_fold"/>
</dbReference>
<protein>
    <recommendedName>
        <fullName evidence="2">alpha-amylase</fullName>
        <ecNumber evidence="2">3.2.1.1</ecNumber>
    </recommendedName>
    <alternativeName>
        <fullName evidence="3">1,4-alpha-D-glucan glucanohydrolase</fullName>
    </alternativeName>
</protein>
<evidence type="ECO:0000256" key="1">
    <source>
        <dbReference type="ARBA" id="ARBA00000548"/>
    </source>
</evidence>
<evidence type="ECO:0000313" key="6">
    <source>
        <dbReference type="Proteomes" id="UP001316184"/>
    </source>
</evidence>
<feature type="chain" id="PRO_5045071408" description="alpha-amylase" evidence="4">
    <location>
        <begin position="32"/>
        <end position="444"/>
    </location>
</feature>
<dbReference type="SUPFAM" id="SSF49452">
    <property type="entry name" value="Starch-binding domain-like"/>
    <property type="match status" value="1"/>
</dbReference>
<dbReference type="Gene3D" id="2.60.40.10">
    <property type="entry name" value="Immunoglobulins"/>
    <property type="match status" value="1"/>
</dbReference>
<dbReference type="EC" id="3.2.1.1" evidence="2"/>
<dbReference type="Gene3D" id="2.60.40.1120">
    <property type="entry name" value="Carboxypeptidase-like, regulatory domain"/>
    <property type="match status" value="1"/>
</dbReference>